<evidence type="ECO:0000313" key="3">
    <source>
        <dbReference type="Proteomes" id="UP000728185"/>
    </source>
</evidence>
<dbReference type="AlphaFoldDB" id="A0A8E0RUB0"/>
<protein>
    <submittedName>
        <fullName evidence="2">Uncharacterized protein</fullName>
    </submittedName>
</protein>
<dbReference type="Proteomes" id="UP000728185">
    <property type="component" value="Unassembled WGS sequence"/>
</dbReference>
<organism evidence="2 3">
    <name type="scientific">Fasciolopsis buskii</name>
    <dbReference type="NCBI Taxonomy" id="27845"/>
    <lineage>
        <taxon>Eukaryota</taxon>
        <taxon>Metazoa</taxon>
        <taxon>Spiralia</taxon>
        <taxon>Lophotrochozoa</taxon>
        <taxon>Platyhelminthes</taxon>
        <taxon>Trematoda</taxon>
        <taxon>Digenea</taxon>
        <taxon>Plagiorchiida</taxon>
        <taxon>Echinostomata</taxon>
        <taxon>Echinostomatoidea</taxon>
        <taxon>Fasciolidae</taxon>
        <taxon>Fasciolopsis</taxon>
    </lineage>
</organism>
<accession>A0A8E0RUB0</accession>
<feature type="compositionally biased region" description="Basic and acidic residues" evidence="1">
    <location>
        <begin position="144"/>
        <end position="153"/>
    </location>
</feature>
<dbReference type="OrthoDB" id="10542200at2759"/>
<name>A0A8E0RUB0_9TREM</name>
<feature type="compositionally biased region" description="Basic residues" evidence="1">
    <location>
        <begin position="130"/>
        <end position="143"/>
    </location>
</feature>
<reference evidence="2" key="1">
    <citation type="submission" date="2019-05" db="EMBL/GenBank/DDBJ databases">
        <title>Annotation for the trematode Fasciolopsis buski.</title>
        <authorList>
            <person name="Choi Y.-J."/>
        </authorList>
    </citation>
    <scope>NUCLEOTIDE SEQUENCE</scope>
    <source>
        <strain evidence="2">HT</strain>
        <tissue evidence="2">Whole worm</tissue>
    </source>
</reference>
<keyword evidence="3" id="KW-1185">Reference proteome</keyword>
<evidence type="ECO:0000256" key="1">
    <source>
        <dbReference type="SAM" id="MobiDB-lite"/>
    </source>
</evidence>
<comment type="caution">
    <text evidence="2">The sequence shown here is derived from an EMBL/GenBank/DDBJ whole genome shotgun (WGS) entry which is preliminary data.</text>
</comment>
<dbReference type="EMBL" id="LUCM01006870">
    <property type="protein sequence ID" value="KAA0190632.1"/>
    <property type="molecule type" value="Genomic_DNA"/>
</dbReference>
<feature type="region of interest" description="Disordered" evidence="1">
    <location>
        <begin position="120"/>
        <end position="153"/>
    </location>
</feature>
<evidence type="ECO:0000313" key="2">
    <source>
        <dbReference type="EMBL" id="KAA0190632.1"/>
    </source>
</evidence>
<gene>
    <name evidence="2" type="ORF">FBUS_00987</name>
</gene>
<proteinExistence type="predicted"/>
<sequence length="814" mass="92561">MAKDYRKKQYILNTGGRDTLRWEGSEQNRPVPLVDCNIEPYVSYSVEKHKRWELMDEMINHMRTEPANPNHMILAVVRKPYSSNTYIKAKTNTTQDGAVVFGPRADVRSVLEQSQGELVGNQSKMSDAHHKIRQKHGQHRDHHRPGDRSKRLNFTEETVGQKELQQSKHVEISSFVLERKYMPKKTNYYKYTRRWNLGELVKDNRKWLKEYVDELTKNDINLMEDEKYGWPDSEQDEEVMVGYSDDRYSTEQTGTNLFLNNDGTLITGKFTVCISSLTGDPFTNDVADEGLSEIKQTQNTVDVQHSAYTFAVDLSPLLRSTLNTNPSECQCQPDEGCVDMVDYCHVAYLVLRESPKNTKQIGQLSDSKLFTVQLQTCLILNANLPVRNKPDEGRNRQSRNAVTLKALIQDAVQALKSLPVTCFDRNSCHPYEAYEIKDSQTNLAEPLAVDEDTISVLTISTTDDEEHSFLIVDHPERKPTKSCVVCNQPVTEKSIELCVNFHQACPKCLNNLLQKKLNNICCGTTADEVCWKCPSAECSAPLLRLAQLQTLPLYRLAAVWKCADFLTFHGYTSVQRNPSDPLFYTNPDVVPGAVLIVGSDSRSSGVFPNGPIKVAFSPSTNLVSVIPKLYFSADVWGQMHSPASCDIARKFRALKECLGDCSCTEATSKPAGDGMHPVNLPSPDKDRTEAYCNALSASWRQNFTRKVIHLDHLGEKQIEWMDEIQSLVKYCFVMAHFEPNCGQYFEMGFELMQKEIYLGEALKIYPLTESDQSDMMKTMVTISPATVERFVNNAQQLNCRYFHEQDRTKEELTR</sequence>